<dbReference type="Gene3D" id="1.10.3210.10">
    <property type="entry name" value="Hypothetical protein af1432"/>
    <property type="match status" value="1"/>
</dbReference>
<dbReference type="SMART" id="SM00471">
    <property type="entry name" value="HDc"/>
    <property type="match status" value="1"/>
</dbReference>
<comment type="caution">
    <text evidence="2">The sequence shown here is derived from an EMBL/GenBank/DDBJ whole genome shotgun (WGS) entry which is preliminary data.</text>
</comment>
<dbReference type="InterPro" id="IPR006675">
    <property type="entry name" value="HDIG_dom"/>
</dbReference>
<evidence type="ECO:0000313" key="2">
    <source>
        <dbReference type="EMBL" id="NJQ05354.1"/>
    </source>
</evidence>
<organism evidence="2 3">
    <name type="scientific">Streptomyces lonarensis</name>
    <dbReference type="NCBI Taxonomy" id="700599"/>
    <lineage>
        <taxon>Bacteria</taxon>
        <taxon>Bacillati</taxon>
        <taxon>Actinomycetota</taxon>
        <taxon>Actinomycetes</taxon>
        <taxon>Kitasatosporales</taxon>
        <taxon>Streptomycetaceae</taxon>
        <taxon>Streptomyces</taxon>
    </lineage>
</organism>
<dbReference type="Pfam" id="PF01966">
    <property type="entry name" value="HD"/>
    <property type="match status" value="1"/>
</dbReference>
<dbReference type="RefSeq" id="WP_167968641.1">
    <property type="nucleotide sequence ID" value="NZ_BHZG01000043.1"/>
</dbReference>
<dbReference type="SUPFAM" id="SSF109604">
    <property type="entry name" value="HD-domain/PDEase-like"/>
    <property type="match status" value="1"/>
</dbReference>
<dbReference type="InterPro" id="IPR006674">
    <property type="entry name" value="HD_domain"/>
</dbReference>
<evidence type="ECO:0000259" key="1">
    <source>
        <dbReference type="SMART" id="SM00471"/>
    </source>
</evidence>
<name>A0A7X6HYM1_9ACTN</name>
<dbReference type="AlphaFoldDB" id="A0A7X6HYM1"/>
<dbReference type="InterPro" id="IPR003607">
    <property type="entry name" value="HD/PDEase_dom"/>
</dbReference>
<keyword evidence="3" id="KW-1185">Reference proteome</keyword>
<evidence type="ECO:0000313" key="3">
    <source>
        <dbReference type="Proteomes" id="UP000578686"/>
    </source>
</evidence>
<dbReference type="NCBIfam" id="TIGR00277">
    <property type="entry name" value="HDIG"/>
    <property type="match status" value="1"/>
</dbReference>
<protein>
    <submittedName>
        <fullName evidence="2">HDIG domain-containing protein</fullName>
    </submittedName>
</protein>
<dbReference type="CDD" id="cd00077">
    <property type="entry name" value="HDc"/>
    <property type="match status" value="1"/>
</dbReference>
<gene>
    <name evidence="2" type="ORF">HCN56_07130</name>
</gene>
<proteinExistence type="predicted"/>
<reference evidence="2 3" key="1">
    <citation type="submission" date="2020-03" db="EMBL/GenBank/DDBJ databases">
        <title>Draft genome of Streptomyces sp. ventii, isolated from the Axial Seamount in the Pacific Ocean, and resequencing of the two type strains Streptomyces lonarensis strain NCL 716 and Streptomyces bohaiensis strain 11A07.</title>
        <authorList>
            <person name="Loughran R.M."/>
            <person name="Pfannmuller K.M."/>
            <person name="Wasson B.J."/>
            <person name="Deadmond M.C."/>
            <person name="Paddock B.E."/>
            <person name="Koyack M.J."/>
            <person name="Gallegos D.A."/>
            <person name="Mitchell E.A."/>
            <person name="Ushijima B."/>
            <person name="Saw J.H."/>
            <person name="Mcphail K.L."/>
            <person name="Videau P."/>
        </authorList>
    </citation>
    <scope>NUCLEOTIDE SEQUENCE [LARGE SCALE GENOMIC DNA]</scope>
    <source>
        <strain evidence="2 3">NCL716</strain>
    </source>
</reference>
<dbReference type="Proteomes" id="UP000578686">
    <property type="component" value="Unassembled WGS sequence"/>
</dbReference>
<feature type="domain" description="HD/PDEase" evidence="1">
    <location>
        <begin position="22"/>
        <end position="156"/>
    </location>
</feature>
<accession>A0A7X6HYM1</accession>
<dbReference type="EMBL" id="JAAVJD010000034">
    <property type="protein sequence ID" value="NJQ05354.1"/>
    <property type="molecule type" value="Genomic_DNA"/>
</dbReference>
<sequence>MSLPTEREIRALHRAHAPSAAAFRLVLGHCETVWRIARLLLRELPTPVDTELVRAGCLLHDIGVYRLYGADGRLDEQNYVRHGVLGHELLAAEGFPEQLCRFCSCHTGVGLSPSDVVEQRLPIPPGDYVARTVEERLVMYADKFHSKSRPARLLTYPEYAAHVGRFGTDKVRRFAALADEFGLPETSSITPSRSRGPTA</sequence>